<accession>A0A415E4T5</accession>
<keyword evidence="9" id="KW-1185">Reference proteome</keyword>
<comment type="function">
    <text evidence="5">An accessory protein needed during the final step in the assembly of 30S ribosomal subunit, possibly for assembly of the head region. Essential for efficient processing of 16S rRNA. May be needed both before and after RbfA during the maturation of 16S rRNA. It has affinity for free ribosomal 30S subunits but not for 70S ribosomes.</text>
</comment>
<keyword evidence="1 5" id="KW-0963">Cytoplasm</keyword>
<gene>
    <name evidence="5 8" type="primary">rimM</name>
    <name evidence="8" type="ORF">DW099_09475</name>
</gene>
<dbReference type="GO" id="GO:0005840">
    <property type="term" value="C:ribosome"/>
    <property type="evidence" value="ECO:0007669"/>
    <property type="project" value="InterPro"/>
</dbReference>
<comment type="subunit">
    <text evidence="5">Binds ribosomal protein uS19.</text>
</comment>
<evidence type="ECO:0000256" key="5">
    <source>
        <dbReference type="HAMAP-Rule" id="MF_00014"/>
    </source>
</evidence>
<protein>
    <recommendedName>
        <fullName evidence="5">Ribosome maturation factor RimM</fullName>
    </recommendedName>
</protein>
<dbReference type="Gene3D" id="2.30.30.240">
    <property type="entry name" value="PRC-barrel domain"/>
    <property type="match status" value="1"/>
</dbReference>
<proteinExistence type="inferred from homology"/>
<feature type="domain" description="RimM N-terminal" evidence="6">
    <location>
        <begin position="15"/>
        <end position="92"/>
    </location>
</feature>
<comment type="similarity">
    <text evidence="5">Belongs to the RimM family.</text>
</comment>
<dbReference type="HAMAP" id="MF_00014">
    <property type="entry name" value="Ribosome_mat_RimM"/>
    <property type="match status" value="1"/>
</dbReference>
<feature type="domain" description="PRC-barrel" evidence="7">
    <location>
        <begin position="98"/>
        <end position="172"/>
    </location>
</feature>
<dbReference type="InterPro" id="IPR002676">
    <property type="entry name" value="RimM_N"/>
</dbReference>
<dbReference type="AlphaFoldDB" id="A0A415E4T5"/>
<comment type="domain">
    <text evidence="5">The PRC barrel domain binds ribosomal protein uS19.</text>
</comment>
<dbReference type="Pfam" id="PF05239">
    <property type="entry name" value="PRC"/>
    <property type="match status" value="1"/>
</dbReference>
<dbReference type="STRING" id="1776384.GCA_900086585_04257"/>
<evidence type="ECO:0000313" key="8">
    <source>
        <dbReference type="EMBL" id="RHJ88599.1"/>
    </source>
</evidence>
<keyword evidence="2 5" id="KW-0690">Ribosome biogenesis</keyword>
<dbReference type="InterPro" id="IPR027275">
    <property type="entry name" value="PRC-brl_dom"/>
</dbReference>
<dbReference type="Pfam" id="PF01782">
    <property type="entry name" value="RimM"/>
    <property type="match status" value="1"/>
</dbReference>
<dbReference type="PANTHER" id="PTHR33692:SF1">
    <property type="entry name" value="RIBOSOME MATURATION FACTOR RIMM"/>
    <property type="match status" value="1"/>
</dbReference>
<dbReference type="InterPro" id="IPR036976">
    <property type="entry name" value="RimM_N_sf"/>
</dbReference>
<dbReference type="GO" id="GO:0043022">
    <property type="term" value="F:ribosome binding"/>
    <property type="evidence" value="ECO:0007669"/>
    <property type="project" value="InterPro"/>
</dbReference>
<evidence type="ECO:0000256" key="1">
    <source>
        <dbReference type="ARBA" id="ARBA00022490"/>
    </source>
</evidence>
<organism evidence="8 9">
    <name type="scientific">Emergencia timonensis</name>
    <dbReference type="NCBI Taxonomy" id="1776384"/>
    <lineage>
        <taxon>Bacteria</taxon>
        <taxon>Bacillati</taxon>
        <taxon>Bacillota</taxon>
        <taxon>Clostridia</taxon>
        <taxon>Peptostreptococcales</taxon>
        <taxon>Anaerovoracaceae</taxon>
        <taxon>Emergencia</taxon>
    </lineage>
</organism>
<dbReference type="InterPro" id="IPR011961">
    <property type="entry name" value="RimM"/>
</dbReference>
<dbReference type="InterPro" id="IPR009000">
    <property type="entry name" value="Transl_B-barrel_sf"/>
</dbReference>
<dbReference type="SUPFAM" id="SSF50346">
    <property type="entry name" value="PRC-barrel domain"/>
    <property type="match status" value="1"/>
</dbReference>
<reference evidence="8 9" key="1">
    <citation type="submission" date="2018-08" db="EMBL/GenBank/DDBJ databases">
        <title>A genome reference for cultivated species of the human gut microbiota.</title>
        <authorList>
            <person name="Zou Y."/>
            <person name="Xue W."/>
            <person name="Luo G."/>
        </authorList>
    </citation>
    <scope>NUCLEOTIDE SEQUENCE [LARGE SCALE GENOMIC DNA]</scope>
    <source>
        <strain evidence="8 9">AM07-24</strain>
    </source>
</reference>
<dbReference type="Gene3D" id="2.40.30.60">
    <property type="entry name" value="RimM"/>
    <property type="match status" value="1"/>
</dbReference>
<dbReference type="EMBL" id="QRMS01000002">
    <property type="protein sequence ID" value="RHJ88599.1"/>
    <property type="molecule type" value="Genomic_DNA"/>
</dbReference>
<keyword evidence="3 5" id="KW-0698">rRNA processing</keyword>
<dbReference type="GO" id="GO:0005737">
    <property type="term" value="C:cytoplasm"/>
    <property type="evidence" value="ECO:0007669"/>
    <property type="project" value="UniProtKB-SubCell"/>
</dbReference>
<dbReference type="SUPFAM" id="SSF50447">
    <property type="entry name" value="Translation proteins"/>
    <property type="match status" value="1"/>
</dbReference>
<dbReference type="Proteomes" id="UP000284841">
    <property type="component" value="Unassembled WGS sequence"/>
</dbReference>
<name>A0A415E4T5_9FIRM</name>
<keyword evidence="4 5" id="KW-0143">Chaperone</keyword>
<dbReference type="PANTHER" id="PTHR33692">
    <property type="entry name" value="RIBOSOME MATURATION FACTOR RIMM"/>
    <property type="match status" value="1"/>
</dbReference>
<evidence type="ECO:0000256" key="4">
    <source>
        <dbReference type="ARBA" id="ARBA00023186"/>
    </source>
</evidence>
<sequence length="177" mass="20646">MCLKYNRRKMEKIKIGRIVNAVALRGEVKVYNYSGYRERYEELEQIFVEDKKYEIEKVRYQQQMVILKLSGVDDRNAAEAMKNKDIFITEDDLLELPEDTFYIRDLIGLSVIDEEKEQILGTIKDVLQPSSQDLYVVRLAKGGEVLIPVVSEFVKEVSLEKGYVKVRLIKGMIEDED</sequence>
<dbReference type="GO" id="GO:0042274">
    <property type="term" value="P:ribosomal small subunit biogenesis"/>
    <property type="evidence" value="ECO:0007669"/>
    <property type="project" value="UniProtKB-UniRule"/>
</dbReference>
<comment type="caution">
    <text evidence="8">The sequence shown here is derived from an EMBL/GenBank/DDBJ whole genome shotgun (WGS) entry which is preliminary data.</text>
</comment>
<dbReference type="NCBIfam" id="TIGR02273">
    <property type="entry name" value="16S_RimM"/>
    <property type="match status" value="1"/>
</dbReference>
<dbReference type="OrthoDB" id="9810331at2"/>
<evidence type="ECO:0000256" key="2">
    <source>
        <dbReference type="ARBA" id="ARBA00022517"/>
    </source>
</evidence>
<evidence type="ECO:0000256" key="3">
    <source>
        <dbReference type="ARBA" id="ARBA00022552"/>
    </source>
</evidence>
<evidence type="ECO:0000313" key="9">
    <source>
        <dbReference type="Proteomes" id="UP000284841"/>
    </source>
</evidence>
<evidence type="ECO:0000259" key="6">
    <source>
        <dbReference type="Pfam" id="PF01782"/>
    </source>
</evidence>
<dbReference type="GO" id="GO:0006364">
    <property type="term" value="P:rRNA processing"/>
    <property type="evidence" value="ECO:0007669"/>
    <property type="project" value="UniProtKB-UniRule"/>
</dbReference>
<evidence type="ECO:0000259" key="7">
    <source>
        <dbReference type="Pfam" id="PF05239"/>
    </source>
</evidence>
<comment type="subcellular location">
    <subcellularLocation>
        <location evidence="5">Cytoplasm</location>
    </subcellularLocation>
</comment>
<dbReference type="InterPro" id="IPR011033">
    <property type="entry name" value="PRC_barrel-like_sf"/>
</dbReference>